<evidence type="ECO:0000313" key="2">
    <source>
        <dbReference type="EMBL" id="WAL66935.1"/>
    </source>
</evidence>
<evidence type="ECO:0000259" key="1">
    <source>
        <dbReference type="SMART" id="SM00849"/>
    </source>
</evidence>
<dbReference type="InterPro" id="IPR050855">
    <property type="entry name" value="NDM-1-like"/>
</dbReference>
<reference evidence="2" key="1">
    <citation type="submission" date="2022-11" db="EMBL/GenBank/DDBJ databases">
        <authorList>
            <person name="Mo P."/>
        </authorList>
    </citation>
    <scope>NUCLEOTIDE SEQUENCE</scope>
    <source>
        <strain evidence="2">HUAS 11-8</strain>
    </source>
</reference>
<dbReference type="CDD" id="cd07721">
    <property type="entry name" value="yflN-like_MBL-fold"/>
    <property type="match status" value="1"/>
</dbReference>
<dbReference type="InterPro" id="IPR036866">
    <property type="entry name" value="RibonucZ/Hydroxyglut_hydro"/>
</dbReference>
<protein>
    <submittedName>
        <fullName evidence="2">MBL fold metallo-hydrolase</fullName>
    </submittedName>
</protein>
<sequence>METVEVLPNLHRLRVGNWQLYLWHDQDSLVLIDTGAPGGGDDARKAIESLGFTPAALTGIVLTHFHVDHAGALAEIQQWSDAPVFAHARDASIIRGEVPPPPPVLADWERPIFEQVSAGTPEVAPPARVDRELAGGEVLEFGGGARVLSIPGHTDGSIALHLPGHGVLFTGDTAAHMEGQVMLGIFNLDRSRAAESFRRLAELDVETACFGHGEPITSGAGARLREVAAGLA</sequence>
<dbReference type="Gene3D" id="3.60.15.10">
    <property type="entry name" value="Ribonuclease Z/Hydroxyacylglutathione hydrolase-like"/>
    <property type="match status" value="1"/>
</dbReference>
<feature type="domain" description="Metallo-beta-lactamase" evidence="1">
    <location>
        <begin position="16"/>
        <end position="212"/>
    </location>
</feature>
<accession>A0ABY7B4S1</accession>
<dbReference type="Pfam" id="PF00753">
    <property type="entry name" value="Lactamase_B"/>
    <property type="match status" value="1"/>
</dbReference>
<gene>
    <name evidence="2" type="ORF">ORV05_03810</name>
</gene>
<name>A0ABY7B4S1_9PSEU</name>
<organism evidence="2 3">
    <name type="scientific">Amycolatopsis cynarae</name>
    <dbReference type="NCBI Taxonomy" id="2995223"/>
    <lineage>
        <taxon>Bacteria</taxon>
        <taxon>Bacillati</taxon>
        <taxon>Actinomycetota</taxon>
        <taxon>Actinomycetes</taxon>
        <taxon>Pseudonocardiales</taxon>
        <taxon>Pseudonocardiaceae</taxon>
        <taxon>Amycolatopsis</taxon>
    </lineage>
</organism>
<keyword evidence="3" id="KW-1185">Reference proteome</keyword>
<proteinExistence type="predicted"/>
<dbReference type="PANTHER" id="PTHR42951">
    <property type="entry name" value="METALLO-BETA-LACTAMASE DOMAIN-CONTAINING"/>
    <property type="match status" value="1"/>
</dbReference>
<evidence type="ECO:0000313" key="3">
    <source>
        <dbReference type="Proteomes" id="UP001163203"/>
    </source>
</evidence>
<dbReference type="EMBL" id="CP113836">
    <property type="protein sequence ID" value="WAL66935.1"/>
    <property type="molecule type" value="Genomic_DNA"/>
</dbReference>
<dbReference type="SMART" id="SM00849">
    <property type="entry name" value="Lactamase_B"/>
    <property type="match status" value="1"/>
</dbReference>
<dbReference type="RefSeq" id="WP_268757059.1">
    <property type="nucleotide sequence ID" value="NZ_CP113836.1"/>
</dbReference>
<dbReference type="InterPro" id="IPR001279">
    <property type="entry name" value="Metallo-B-lactamas"/>
</dbReference>
<dbReference type="Proteomes" id="UP001163203">
    <property type="component" value="Chromosome"/>
</dbReference>
<dbReference type="SUPFAM" id="SSF56281">
    <property type="entry name" value="Metallo-hydrolase/oxidoreductase"/>
    <property type="match status" value="1"/>
</dbReference>